<feature type="compositionally biased region" description="Low complexity" evidence="3">
    <location>
        <begin position="244"/>
        <end position="261"/>
    </location>
</feature>
<dbReference type="InterPro" id="IPR058647">
    <property type="entry name" value="BSH_CzcB-like"/>
</dbReference>
<keyword evidence="2" id="KW-0813">Transport</keyword>
<name>A0A7W9SY98_ARMRO</name>
<feature type="region of interest" description="Disordered" evidence="3">
    <location>
        <begin position="239"/>
        <end position="261"/>
    </location>
</feature>
<dbReference type="Proteomes" id="UP000520814">
    <property type="component" value="Unassembled WGS sequence"/>
</dbReference>
<sequence length="524" mass="55820">MKNHLSLFVSIACLSALLTIPSGCAPKVAAQSEAGPAPSAPATPGQVVLDLESLALARFTVEAVQETMLSESLTFNGSVEANPSSLASVNSRVKAKVIAMNAELGQQVVAGDVVAVVESEDLHGAQVAYRLALKKEALAKDNLARRTKLASLGEFERHHLEDYQQSLSQLSAQLSDTEGEVKTTRAALEEAKSEEKSLAAALEQAQTRLGSTQARAARSEALFKEELIARQDLEQAQAERKQAQSEVAAAEARAEQGAARTRSAAAKWEAAQAHRRSIDEQRQRAANALTREEKVVKGGYTRDKELVEAQNALQQARIEVESALDDIELLGGQPGDMHSIPIHAPLSGRITERHASLGETVDMTKPLYTIFNGTEVWVQLSVPPAQLGQLRPGARFTVRSEAVPGKNFSATVVTLGESADAATRLVKVRCRVSGGASVLRPGMFVTGSLVAQSGMRGTALPEDAVQEVGGRSVVFVATEKPEIFVARTVSVAARRGGQALVREGLKGGERVVVRNAGLLKEKLK</sequence>
<evidence type="ECO:0000313" key="9">
    <source>
        <dbReference type="Proteomes" id="UP000520814"/>
    </source>
</evidence>
<protein>
    <submittedName>
        <fullName evidence="8">RND family efflux transporter MFP subunit</fullName>
    </submittedName>
</protein>
<dbReference type="NCBIfam" id="TIGR01730">
    <property type="entry name" value="RND_mfp"/>
    <property type="match status" value="1"/>
</dbReference>
<organism evidence="8 9">
    <name type="scientific">Armatimonas rosea</name>
    <dbReference type="NCBI Taxonomy" id="685828"/>
    <lineage>
        <taxon>Bacteria</taxon>
        <taxon>Bacillati</taxon>
        <taxon>Armatimonadota</taxon>
        <taxon>Armatimonadia</taxon>
        <taxon>Armatimonadales</taxon>
        <taxon>Armatimonadaceae</taxon>
        <taxon>Armatimonas</taxon>
    </lineage>
</organism>
<feature type="domain" description="CzcB-like barrel-sandwich hybrid" evidence="6">
    <location>
        <begin position="86"/>
        <end position="370"/>
    </location>
</feature>
<dbReference type="Gene3D" id="2.40.50.100">
    <property type="match status" value="1"/>
</dbReference>
<dbReference type="InterPro" id="IPR058649">
    <property type="entry name" value="CzcB_C"/>
</dbReference>
<evidence type="ECO:0000256" key="3">
    <source>
        <dbReference type="SAM" id="MobiDB-lite"/>
    </source>
</evidence>
<dbReference type="SUPFAM" id="SSF111369">
    <property type="entry name" value="HlyD-like secretion proteins"/>
    <property type="match status" value="1"/>
</dbReference>
<dbReference type="Gene3D" id="1.10.287.470">
    <property type="entry name" value="Helix hairpin bin"/>
    <property type="match status" value="2"/>
</dbReference>
<dbReference type="GO" id="GO:0016020">
    <property type="term" value="C:membrane"/>
    <property type="evidence" value="ECO:0007669"/>
    <property type="project" value="InterPro"/>
</dbReference>
<keyword evidence="4" id="KW-0732">Signal</keyword>
<dbReference type="Pfam" id="PF25954">
    <property type="entry name" value="Beta-barrel_RND_2"/>
    <property type="match status" value="1"/>
</dbReference>
<comment type="similarity">
    <text evidence="1">Belongs to the membrane fusion protein (MFP) (TC 8.A.1) family.</text>
</comment>
<evidence type="ECO:0000256" key="2">
    <source>
        <dbReference type="ARBA" id="ARBA00022448"/>
    </source>
</evidence>
<evidence type="ECO:0000259" key="7">
    <source>
        <dbReference type="Pfam" id="PF25975"/>
    </source>
</evidence>
<feature type="chain" id="PRO_5030832809" evidence="4">
    <location>
        <begin position="25"/>
        <end position="524"/>
    </location>
</feature>
<keyword evidence="9" id="KW-1185">Reference proteome</keyword>
<evidence type="ECO:0000259" key="5">
    <source>
        <dbReference type="Pfam" id="PF25954"/>
    </source>
</evidence>
<dbReference type="InterPro" id="IPR058792">
    <property type="entry name" value="Beta-barrel_RND_2"/>
</dbReference>
<evidence type="ECO:0000259" key="6">
    <source>
        <dbReference type="Pfam" id="PF25973"/>
    </source>
</evidence>
<feature type="domain" description="CusB-like beta-barrel" evidence="5">
    <location>
        <begin position="375"/>
        <end position="452"/>
    </location>
</feature>
<evidence type="ECO:0000256" key="4">
    <source>
        <dbReference type="SAM" id="SignalP"/>
    </source>
</evidence>
<dbReference type="Gene3D" id="2.40.420.20">
    <property type="match status" value="1"/>
</dbReference>
<dbReference type="GO" id="GO:0060003">
    <property type="term" value="P:copper ion export"/>
    <property type="evidence" value="ECO:0007669"/>
    <property type="project" value="TreeGrafter"/>
</dbReference>
<dbReference type="InterPro" id="IPR051909">
    <property type="entry name" value="MFP_Cation_Efflux"/>
</dbReference>
<accession>A0A7W9SY98</accession>
<evidence type="ECO:0000313" key="8">
    <source>
        <dbReference type="EMBL" id="MBB6054074.1"/>
    </source>
</evidence>
<dbReference type="EMBL" id="JACHGW010000013">
    <property type="protein sequence ID" value="MBB6054074.1"/>
    <property type="molecule type" value="Genomic_DNA"/>
</dbReference>
<dbReference type="RefSeq" id="WP_184204155.1">
    <property type="nucleotide sequence ID" value="NZ_JACHGW010000013.1"/>
</dbReference>
<dbReference type="PANTHER" id="PTHR30097:SF4">
    <property type="entry name" value="SLR6042 PROTEIN"/>
    <property type="match status" value="1"/>
</dbReference>
<reference evidence="8 9" key="1">
    <citation type="submission" date="2020-08" db="EMBL/GenBank/DDBJ databases">
        <title>Genomic Encyclopedia of Type Strains, Phase IV (KMG-IV): sequencing the most valuable type-strain genomes for metagenomic binning, comparative biology and taxonomic classification.</title>
        <authorList>
            <person name="Goeker M."/>
        </authorList>
    </citation>
    <scope>NUCLEOTIDE SEQUENCE [LARGE SCALE GENOMIC DNA]</scope>
    <source>
        <strain evidence="8 9">DSM 23562</strain>
    </source>
</reference>
<comment type="caution">
    <text evidence="8">The sequence shown here is derived from an EMBL/GenBank/DDBJ whole genome shotgun (WGS) entry which is preliminary data.</text>
</comment>
<evidence type="ECO:0000256" key="1">
    <source>
        <dbReference type="ARBA" id="ARBA00009477"/>
    </source>
</evidence>
<dbReference type="GO" id="GO:0022857">
    <property type="term" value="F:transmembrane transporter activity"/>
    <property type="evidence" value="ECO:0007669"/>
    <property type="project" value="InterPro"/>
</dbReference>
<proteinExistence type="inferred from homology"/>
<feature type="signal peptide" evidence="4">
    <location>
        <begin position="1"/>
        <end position="24"/>
    </location>
</feature>
<gene>
    <name evidence="8" type="ORF">HNQ39_005921</name>
</gene>
<dbReference type="Pfam" id="PF25973">
    <property type="entry name" value="BSH_CzcB"/>
    <property type="match status" value="1"/>
</dbReference>
<feature type="domain" description="CzcB-like C-terminal circularly permuted SH3-like" evidence="7">
    <location>
        <begin position="459"/>
        <end position="520"/>
    </location>
</feature>
<dbReference type="Pfam" id="PF25975">
    <property type="entry name" value="CzcB_C"/>
    <property type="match status" value="1"/>
</dbReference>
<dbReference type="FunFam" id="2.40.30.170:FF:000010">
    <property type="entry name" value="Efflux RND transporter periplasmic adaptor subunit"/>
    <property type="match status" value="1"/>
</dbReference>
<dbReference type="Gene3D" id="2.40.30.170">
    <property type="match status" value="1"/>
</dbReference>
<dbReference type="GO" id="GO:0030288">
    <property type="term" value="C:outer membrane-bounded periplasmic space"/>
    <property type="evidence" value="ECO:0007669"/>
    <property type="project" value="TreeGrafter"/>
</dbReference>
<dbReference type="PANTHER" id="PTHR30097">
    <property type="entry name" value="CATION EFFLUX SYSTEM PROTEIN CUSB"/>
    <property type="match status" value="1"/>
</dbReference>
<dbReference type="AlphaFoldDB" id="A0A7W9SY98"/>
<dbReference type="GO" id="GO:0046914">
    <property type="term" value="F:transition metal ion binding"/>
    <property type="evidence" value="ECO:0007669"/>
    <property type="project" value="TreeGrafter"/>
</dbReference>
<dbReference type="InterPro" id="IPR006143">
    <property type="entry name" value="RND_pump_MFP"/>
</dbReference>
<dbReference type="GO" id="GO:0015679">
    <property type="term" value="P:plasma membrane copper ion transport"/>
    <property type="evidence" value="ECO:0007669"/>
    <property type="project" value="TreeGrafter"/>
</dbReference>